<proteinExistence type="predicted"/>
<dbReference type="STRING" id="1111454.HMPREF1250_1988"/>
<dbReference type="AlphaFoldDB" id="U7URJ3"/>
<dbReference type="Proteomes" id="UP000017090">
    <property type="component" value="Unassembled WGS sequence"/>
</dbReference>
<evidence type="ECO:0000313" key="2">
    <source>
        <dbReference type="Proteomes" id="UP000017090"/>
    </source>
</evidence>
<name>U7URJ3_9FIRM</name>
<evidence type="ECO:0000313" key="1">
    <source>
        <dbReference type="EMBL" id="ERT61950.1"/>
    </source>
</evidence>
<reference evidence="1 2" key="1">
    <citation type="submission" date="2013-09" db="EMBL/GenBank/DDBJ databases">
        <authorList>
            <person name="Durkin A.S."/>
            <person name="Haft D.R."/>
            <person name="McCorrison J."/>
            <person name="Torralba M."/>
            <person name="Gillis M."/>
            <person name="Haft D.H."/>
            <person name="Methe B."/>
            <person name="Sutton G."/>
            <person name="Nelson K.E."/>
        </authorList>
    </citation>
    <scope>NUCLEOTIDE SEQUENCE [LARGE SCALE GENOMIC DNA]</scope>
    <source>
        <strain evidence="1 2">BV3C16-1</strain>
    </source>
</reference>
<sequence length="40" mass="4795">MHPYGIHLSERLYHNAICLRNEVKPYIINSDFILLRKRGI</sequence>
<protein>
    <submittedName>
        <fullName evidence="1">Uncharacterized protein</fullName>
    </submittedName>
</protein>
<comment type="caution">
    <text evidence="1">The sequence shown here is derived from an EMBL/GenBank/DDBJ whole genome shotgun (WGS) entry which is preliminary data.</text>
</comment>
<keyword evidence="2" id="KW-1185">Reference proteome</keyword>
<organism evidence="1 2">
    <name type="scientific">Megasphaera vaginalis</name>
    <name type="common">ex Srinivasan et al. 2021</name>
    <dbReference type="NCBI Taxonomy" id="1111454"/>
    <lineage>
        <taxon>Bacteria</taxon>
        <taxon>Bacillati</taxon>
        <taxon>Bacillota</taxon>
        <taxon>Negativicutes</taxon>
        <taxon>Veillonellales</taxon>
        <taxon>Veillonellaceae</taxon>
        <taxon>Megasphaera</taxon>
    </lineage>
</organism>
<gene>
    <name evidence="1" type="ORF">HMPREF1250_1988</name>
</gene>
<accession>U7URJ3</accession>
<dbReference type="EMBL" id="AWXA01000007">
    <property type="protein sequence ID" value="ERT61950.1"/>
    <property type="molecule type" value="Genomic_DNA"/>
</dbReference>